<sequence>MTRLLGVTWRLTGNSTRTAALRKITDRSTHGTTRGGGVQGNAGSDYLRISVLDDTCIVRLIQSWGKLLLVELDQYPFLAILLLSGLLIFPRSGEDDVLRRSAACTYASRSSLVPCTILVNVLGVFEFPVLVDDIS</sequence>
<dbReference type="AlphaFoldDB" id="A0A8R2NTK6"/>
<dbReference type="Proteomes" id="UP000007819">
    <property type="component" value="Chromosome A2"/>
</dbReference>
<name>A0A8R2NTK6_ACYPI</name>
<keyword evidence="2" id="KW-1185">Reference proteome</keyword>
<reference evidence="1" key="2">
    <citation type="submission" date="2022-06" db="UniProtKB">
        <authorList>
            <consortium name="EnsemblMetazoa"/>
        </authorList>
    </citation>
    <scope>IDENTIFICATION</scope>
</reference>
<organism evidence="1 2">
    <name type="scientific">Acyrthosiphon pisum</name>
    <name type="common">Pea aphid</name>
    <dbReference type="NCBI Taxonomy" id="7029"/>
    <lineage>
        <taxon>Eukaryota</taxon>
        <taxon>Metazoa</taxon>
        <taxon>Ecdysozoa</taxon>
        <taxon>Arthropoda</taxon>
        <taxon>Hexapoda</taxon>
        <taxon>Insecta</taxon>
        <taxon>Pterygota</taxon>
        <taxon>Neoptera</taxon>
        <taxon>Paraneoptera</taxon>
        <taxon>Hemiptera</taxon>
        <taxon>Sternorrhyncha</taxon>
        <taxon>Aphidomorpha</taxon>
        <taxon>Aphidoidea</taxon>
        <taxon>Aphididae</taxon>
        <taxon>Macrosiphini</taxon>
        <taxon>Acyrthosiphon</taxon>
    </lineage>
</organism>
<dbReference type="KEGG" id="api:115034168"/>
<accession>A0A8R2NTK6</accession>
<dbReference type="GeneID" id="115034168"/>
<reference evidence="2" key="1">
    <citation type="submission" date="2010-06" db="EMBL/GenBank/DDBJ databases">
        <authorList>
            <person name="Jiang H."/>
            <person name="Abraham K."/>
            <person name="Ali S."/>
            <person name="Alsbrooks S.L."/>
            <person name="Anim B.N."/>
            <person name="Anosike U.S."/>
            <person name="Attaway T."/>
            <person name="Bandaranaike D.P."/>
            <person name="Battles P.K."/>
            <person name="Bell S.N."/>
            <person name="Bell A.V."/>
            <person name="Beltran B."/>
            <person name="Bickham C."/>
            <person name="Bustamante Y."/>
            <person name="Caleb T."/>
            <person name="Canada A."/>
            <person name="Cardenas V."/>
            <person name="Carter K."/>
            <person name="Chacko J."/>
            <person name="Chandrabose M.N."/>
            <person name="Chavez D."/>
            <person name="Chavez A."/>
            <person name="Chen L."/>
            <person name="Chu H.-S."/>
            <person name="Claassen K.J."/>
            <person name="Cockrell R."/>
            <person name="Collins M."/>
            <person name="Cooper J.A."/>
            <person name="Cree A."/>
            <person name="Curry S.M."/>
            <person name="Da Y."/>
            <person name="Dao M.D."/>
            <person name="Das B."/>
            <person name="Davila M.-L."/>
            <person name="Davy-Carroll L."/>
            <person name="Denson S."/>
            <person name="Dinh H."/>
            <person name="Ebong V.E."/>
            <person name="Edwards J.R."/>
            <person name="Egan A."/>
            <person name="El-Daye J."/>
            <person name="Escobedo L."/>
            <person name="Fernandez S."/>
            <person name="Fernando P.R."/>
            <person name="Flagg N."/>
            <person name="Forbes L.D."/>
            <person name="Fowler R.G."/>
            <person name="Fu Q."/>
            <person name="Gabisi R.A."/>
            <person name="Ganer J."/>
            <person name="Garbino Pronczuk A."/>
            <person name="Garcia R.M."/>
            <person name="Garner T."/>
            <person name="Garrett T.E."/>
            <person name="Gonzalez D.A."/>
            <person name="Hamid H."/>
            <person name="Hawkins E.S."/>
            <person name="Hirani K."/>
            <person name="Hogues M.E."/>
            <person name="Hollins B."/>
            <person name="Hsiao C.-H."/>
            <person name="Jabil R."/>
            <person name="James M.L."/>
            <person name="Jhangiani S.N."/>
            <person name="Johnson B."/>
            <person name="Johnson Q."/>
            <person name="Joshi V."/>
            <person name="Kalu J.B."/>
            <person name="Kam C."/>
            <person name="Kashfia A."/>
            <person name="Keebler J."/>
            <person name="Kisamo H."/>
            <person name="Kovar C.L."/>
            <person name="Lago L.A."/>
            <person name="Lai C.-Y."/>
            <person name="Laidlaw J."/>
            <person name="Lara F."/>
            <person name="Le T.-K."/>
            <person name="Lee S.L."/>
            <person name="Legall F.H."/>
            <person name="Lemon S.J."/>
            <person name="Lewis L.R."/>
            <person name="Li B."/>
            <person name="Liu Y."/>
            <person name="Liu Y.-S."/>
            <person name="Lopez J."/>
            <person name="Lozado R.J."/>
            <person name="Lu J."/>
            <person name="Madu R.C."/>
            <person name="Maheshwari M."/>
            <person name="Maheshwari R."/>
            <person name="Malloy K."/>
            <person name="Martinez E."/>
            <person name="Mathew T."/>
            <person name="Mercado I.C."/>
            <person name="Mercado C."/>
            <person name="Meyer B."/>
            <person name="Montgomery K."/>
            <person name="Morgan M.B."/>
            <person name="Munidasa M."/>
            <person name="Nazareth L.V."/>
            <person name="Nelson J."/>
            <person name="Ng B.M."/>
            <person name="Nguyen N.B."/>
            <person name="Nguyen P.Q."/>
            <person name="Nguyen T."/>
            <person name="Obregon M."/>
            <person name="Okwuonu G.O."/>
            <person name="Onwere C.G."/>
            <person name="Orozco G."/>
            <person name="Parra A."/>
            <person name="Patel S."/>
            <person name="Patil S."/>
            <person name="Perez A."/>
            <person name="Perez Y."/>
            <person name="Pham C."/>
            <person name="Primus E.L."/>
            <person name="Pu L.-L."/>
            <person name="Puazo M."/>
            <person name="Qin X."/>
            <person name="Quiroz J.B."/>
            <person name="Reese J."/>
            <person name="Richards S."/>
            <person name="Rives C.M."/>
            <person name="Robberts R."/>
            <person name="Ruiz S.J."/>
            <person name="Ruiz M.J."/>
            <person name="Santibanez J."/>
            <person name="Schneider B.W."/>
            <person name="Sisson I."/>
            <person name="Smith M."/>
            <person name="Sodergren E."/>
            <person name="Song X.-Z."/>
            <person name="Song B.B."/>
            <person name="Summersgill H."/>
            <person name="Thelus R."/>
            <person name="Thornton R.D."/>
            <person name="Trejos Z.Y."/>
            <person name="Usmani K."/>
            <person name="Vattathil S."/>
            <person name="Villasana D."/>
            <person name="Walker D.L."/>
            <person name="Wang S."/>
            <person name="Wang K."/>
            <person name="White C.S."/>
            <person name="Williams A.C."/>
            <person name="Williamson J."/>
            <person name="Wilson K."/>
            <person name="Woghiren I.O."/>
            <person name="Woodworth J.R."/>
            <person name="Worley K.C."/>
            <person name="Wright R.A."/>
            <person name="Wu W."/>
            <person name="Young L."/>
            <person name="Zhang L."/>
            <person name="Zhang J."/>
            <person name="Zhu Y."/>
            <person name="Muzny D.M."/>
            <person name="Weinstock G."/>
            <person name="Gibbs R.A."/>
        </authorList>
    </citation>
    <scope>NUCLEOTIDE SEQUENCE [LARGE SCALE GENOMIC DNA]</scope>
    <source>
        <strain evidence="2">LSR1</strain>
    </source>
</reference>
<protein>
    <submittedName>
        <fullName evidence="1">Uncharacterized protein</fullName>
    </submittedName>
</protein>
<proteinExistence type="predicted"/>
<evidence type="ECO:0000313" key="2">
    <source>
        <dbReference type="Proteomes" id="UP000007819"/>
    </source>
</evidence>
<dbReference type="EnsemblMetazoa" id="XM_029490022.1">
    <property type="protein sequence ID" value="XP_029345882.1"/>
    <property type="gene ID" value="LOC115034168"/>
</dbReference>
<dbReference type="RefSeq" id="XP_029345882.1">
    <property type="nucleotide sequence ID" value="XM_029490022.1"/>
</dbReference>
<evidence type="ECO:0000313" key="1">
    <source>
        <dbReference type="EnsemblMetazoa" id="XP_029345882.1"/>
    </source>
</evidence>